<evidence type="ECO:0000313" key="5">
    <source>
        <dbReference type="Proteomes" id="UP001154259"/>
    </source>
</evidence>
<evidence type="ECO:0000256" key="1">
    <source>
        <dbReference type="SAM" id="SignalP"/>
    </source>
</evidence>
<organism evidence="2 4">
    <name type="scientific">Commensalibacter communis</name>
    <dbReference type="NCBI Taxonomy" id="2972786"/>
    <lineage>
        <taxon>Bacteria</taxon>
        <taxon>Pseudomonadati</taxon>
        <taxon>Pseudomonadota</taxon>
        <taxon>Alphaproteobacteria</taxon>
        <taxon>Acetobacterales</taxon>
        <taxon>Acetobacteraceae</taxon>
    </lineage>
</organism>
<dbReference type="Proteomes" id="UP001154259">
    <property type="component" value="Unassembled WGS sequence"/>
</dbReference>
<name>A0A9W4XAJ2_9PROT</name>
<protein>
    <submittedName>
        <fullName evidence="2">Uncharacterized protein</fullName>
    </submittedName>
</protein>
<accession>A0A9W4XAJ2</accession>
<reference evidence="2" key="1">
    <citation type="submission" date="2022-10" db="EMBL/GenBank/DDBJ databases">
        <authorList>
            <person name="Botero Cardona J."/>
        </authorList>
    </citation>
    <scope>NUCLEOTIDE SEQUENCE</scope>
    <source>
        <strain evidence="2">LMG 31819</strain>
        <strain evidence="3">R-53529</strain>
    </source>
</reference>
<evidence type="ECO:0000313" key="2">
    <source>
        <dbReference type="EMBL" id="CAI3956151.1"/>
    </source>
</evidence>
<keyword evidence="5" id="KW-1185">Reference proteome</keyword>
<dbReference type="EMBL" id="CAMXCS010000009">
    <property type="protein sequence ID" value="CAI3958561.1"/>
    <property type="molecule type" value="Genomic_DNA"/>
</dbReference>
<keyword evidence="1" id="KW-0732">Signal</keyword>
<comment type="caution">
    <text evidence="2">The sequence shown here is derived from an EMBL/GenBank/DDBJ whole genome shotgun (WGS) entry which is preliminary data.</text>
</comment>
<dbReference type="AlphaFoldDB" id="A0A9W4XAJ2"/>
<evidence type="ECO:0000313" key="3">
    <source>
        <dbReference type="EMBL" id="CAI3958561.1"/>
    </source>
</evidence>
<feature type="chain" id="PRO_5040984553" evidence="1">
    <location>
        <begin position="34"/>
        <end position="860"/>
    </location>
</feature>
<sequence>MNKVNKMRLLNIVSATALFGAFFSLGAAHTALANVADDLNANYNKIVNDCGDDNKPAYECSGNIIRFTSASPSYHAWDPSPNALRMQAFSNMYLRKDVSVKLDFEGKLSGIIYYPNMLQPSGKDKSIVSCAFPTDGWTGGRPDGCGRIDNNKRCQDMGIYTAREWYDNFMSLTDPTLSVEDKAYRLQYQCSFDMRDGVQNTAVAFSENLKAANMNPHAFYSYNELVLKTWSMNEKQITANPERLPIQAFFYKINGNHNGLVEAQYYQQDYFNTTGLFVPIVKSNLDDPTNVSFSYKADDQLINVADQLNANYNKVVEHCGSENSPAYKCSGIMFRIIRPNINGHVWDPNPLANGKNGISFSYLRKDIHVNKFMNPGRNSGYIYYPSETNPDGINDARISCSFPTVGWSGSRIYGGCGQSTSHPLNSVDCQQQGIYTADEWYKHFNVANMVWADRFPHQCGFNVSNSGYHSADAFFQSIKAHNIAMHDLEGKGSVGSNEIVIKAPEIFQNGKIIQPDKLPLEAFFYLNPQGLTEAQAYQQDYFKTTGKIVPIVYMNVGDFSNVYFNYFTADQVVNRGADIAKELTSNYNKIIDCGGEYAPAFTCTGNTIRFTNYSRDFRVWDPSPAAVGRKGISFMYIRKDLPLDKAFKDKTSGIVYYPSQRMPIYKDVYPTRCVFPVDGYVDRRYTNGQNDACGANINYPNDSKPCQEQGIYTADAWYNHFSSIPDIDKDRLNHQCGFNLIDQQDKTSVFQAVLDGQKKLQKERGSANYNELVLTIPAYKAVNTANGISYQIEKPKVLPIEAFFYTNAVGLIEAQGYQVDYHNVAGVDVPIVKFDLDITTGQVEYSYNKTDQTDVYNQSN</sequence>
<dbReference type="Proteomes" id="UP001154255">
    <property type="component" value="Unassembled WGS sequence"/>
</dbReference>
<dbReference type="EMBL" id="CAMXCM010000009">
    <property type="protein sequence ID" value="CAI3956151.1"/>
    <property type="molecule type" value="Genomic_DNA"/>
</dbReference>
<proteinExistence type="predicted"/>
<feature type="signal peptide" evidence="1">
    <location>
        <begin position="1"/>
        <end position="33"/>
    </location>
</feature>
<gene>
    <name evidence="3" type="ORF">R53529_LOCUS2152</name>
    <name evidence="2" type="ORF">R53530_LOCUS2134</name>
</gene>
<evidence type="ECO:0000313" key="4">
    <source>
        <dbReference type="Proteomes" id="UP001154255"/>
    </source>
</evidence>